<dbReference type="PANTHER" id="PTHR11496">
    <property type="entry name" value="ALCOHOL DEHYDROGENASE"/>
    <property type="match status" value="1"/>
</dbReference>
<evidence type="ECO:0000313" key="8">
    <source>
        <dbReference type="Proteomes" id="UP000630149"/>
    </source>
</evidence>
<dbReference type="OrthoDB" id="9815791at2"/>
<evidence type="ECO:0000259" key="5">
    <source>
        <dbReference type="Pfam" id="PF00465"/>
    </source>
</evidence>
<evidence type="ECO:0000256" key="1">
    <source>
        <dbReference type="ARBA" id="ARBA00001962"/>
    </source>
</evidence>
<comment type="caution">
    <text evidence="7">The sequence shown here is derived from an EMBL/GenBank/DDBJ whole genome shotgun (WGS) entry which is preliminary data.</text>
</comment>
<dbReference type="GO" id="GO:0004022">
    <property type="term" value="F:alcohol dehydrogenase (NAD+) activity"/>
    <property type="evidence" value="ECO:0007669"/>
    <property type="project" value="TreeGrafter"/>
</dbReference>
<dbReference type="PANTHER" id="PTHR11496:SF102">
    <property type="entry name" value="ALCOHOL DEHYDROGENASE 4"/>
    <property type="match status" value="1"/>
</dbReference>
<sequence>MSSTYSLLANWNYPTQIRIGAGRLKELPESCAALGITSPLLVTDPGLVQFPMIHQAIKICKDADLRVNLFSQIKANPIEQNVRDGIDAYHTGKHDGVIAMGGGSALDAAKAIALMIGQQKRPIWDFEDVGDNWKRVNVTGMAPVIAIPTTAGTGSEVGRASVITDPVRQLKTIIFHPNMMPKIVILDPEVTRELPPALTAATGMDALAHNLEAYCSPFYHPMAEGIALEGIRLVKDNLLRVVQDGEDLEARCQMLVASSMGATAFQRGLGAMHALAHPLGALYDAHHGRLNAILMPYVLMANRPAIDSKIERLAAYLSINNGFDGFLNWLLTLRKNLAIEHSLSQLGVWVEQPSHIAKMATEDAAAGGNPIAFSRLQYEQILMAAIEGDLNQAIIN</sequence>
<dbReference type="PROSITE" id="PS00913">
    <property type="entry name" value="ADH_IRON_1"/>
    <property type="match status" value="1"/>
</dbReference>
<dbReference type="GO" id="GO:0046872">
    <property type="term" value="F:metal ion binding"/>
    <property type="evidence" value="ECO:0007669"/>
    <property type="project" value="InterPro"/>
</dbReference>
<dbReference type="EMBL" id="BMOB01000001">
    <property type="protein sequence ID" value="GGI77335.1"/>
    <property type="molecule type" value="Genomic_DNA"/>
</dbReference>
<dbReference type="CDD" id="cd14861">
    <property type="entry name" value="Fe-ADH-like"/>
    <property type="match status" value="1"/>
</dbReference>
<name>A0A917N8T5_9GAMM</name>
<accession>A0A917N8T5</accession>
<dbReference type="FunFam" id="1.20.1090.10:FF:000001">
    <property type="entry name" value="Aldehyde-alcohol dehydrogenase"/>
    <property type="match status" value="1"/>
</dbReference>
<dbReference type="Gene3D" id="3.40.50.1970">
    <property type="match status" value="1"/>
</dbReference>
<comment type="similarity">
    <text evidence="2">Belongs to the iron-containing alcohol dehydrogenase family.</text>
</comment>
<dbReference type="FunFam" id="3.40.50.1970:FF:000003">
    <property type="entry name" value="Alcohol dehydrogenase, iron-containing"/>
    <property type="match status" value="1"/>
</dbReference>
<comment type="cofactor">
    <cofactor evidence="1">
        <name>Fe cation</name>
        <dbReference type="ChEBI" id="CHEBI:24875"/>
    </cofactor>
</comment>
<evidence type="ECO:0000256" key="3">
    <source>
        <dbReference type="ARBA" id="ARBA00023002"/>
    </source>
</evidence>
<proteinExistence type="inferred from homology"/>
<evidence type="ECO:0000259" key="6">
    <source>
        <dbReference type="Pfam" id="PF25137"/>
    </source>
</evidence>
<keyword evidence="3" id="KW-0560">Oxidoreductase</keyword>
<reference evidence="7" key="2">
    <citation type="submission" date="2020-09" db="EMBL/GenBank/DDBJ databases">
        <authorList>
            <person name="Sun Q."/>
            <person name="Ohkuma M."/>
        </authorList>
    </citation>
    <scope>NUCLEOTIDE SEQUENCE</scope>
    <source>
        <strain evidence="7">JCM 13919</strain>
    </source>
</reference>
<dbReference type="Pfam" id="PF25137">
    <property type="entry name" value="ADH_Fe_C"/>
    <property type="match status" value="1"/>
</dbReference>
<dbReference type="InterPro" id="IPR039697">
    <property type="entry name" value="Alcohol_dehydrogenase_Fe"/>
</dbReference>
<dbReference type="InterPro" id="IPR018211">
    <property type="entry name" value="ADH_Fe_CS"/>
</dbReference>
<evidence type="ECO:0000256" key="4">
    <source>
        <dbReference type="ARBA" id="ARBA00023027"/>
    </source>
</evidence>
<dbReference type="InterPro" id="IPR056798">
    <property type="entry name" value="ADH_Fe_C"/>
</dbReference>
<dbReference type="Gene3D" id="1.20.1090.10">
    <property type="entry name" value="Dehydroquinate synthase-like - alpha domain"/>
    <property type="match status" value="1"/>
</dbReference>
<evidence type="ECO:0000313" key="7">
    <source>
        <dbReference type="EMBL" id="GGI77335.1"/>
    </source>
</evidence>
<keyword evidence="4" id="KW-0520">NAD</keyword>
<reference evidence="7" key="1">
    <citation type="journal article" date="2014" name="Int. J. Syst. Evol. Microbiol.">
        <title>Complete genome sequence of Corynebacterium casei LMG S-19264T (=DSM 44701T), isolated from a smear-ripened cheese.</title>
        <authorList>
            <consortium name="US DOE Joint Genome Institute (JGI-PGF)"/>
            <person name="Walter F."/>
            <person name="Albersmeier A."/>
            <person name="Kalinowski J."/>
            <person name="Ruckert C."/>
        </authorList>
    </citation>
    <scope>NUCLEOTIDE SEQUENCE</scope>
    <source>
        <strain evidence="7">JCM 13919</strain>
    </source>
</reference>
<feature type="domain" description="Alcohol dehydrogenase iron-type/glycerol dehydrogenase GldA" evidence="5">
    <location>
        <begin position="14"/>
        <end position="188"/>
    </location>
</feature>
<dbReference type="Proteomes" id="UP000630149">
    <property type="component" value="Unassembled WGS sequence"/>
</dbReference>
<dbReference type="SUPFAM" id="SSF56796">
    <property type="entry name" value="Dehydroquinate synthase-like"/>
    <property type="match status" value="1"/>
</dbReference>
<dbReference type="InterPro" id="IPR001670">
    <property type="entry name" value="ADH_Fe/GldA"/>
</dbReference>
<dbReference type="Pfam" id="PF00465">
    <property type="entry name" value="Fe-ADH"/>
    <property type="match status" value="1"/>
</dbReference>
<evidence type="ECO:0000256" key="2">
    <source>
        <dbReference type="ARBA" id="ARBA00007358"/>
    </source>
</evidence>
<keyword evidence="8" id="KW-1185">Reference proteome</keyword>
<gene>
    <name evidence="7" type="ORF">GCM10007966_02580</name>
</gene>
<dbReference type="RefSeq" id="WP_131775498.1">
    <property type="nucleotide sequence ID" value="NZ_BMOB01000001.1"/>
</dbReference>
<organism evidence="7 8">
    <name type="scientific">Legionella impletisoli</name>
    <dbReference type="NCBI Taxonomy" id="343510"/>
    <lineage>
        <taxon>Bacteria</taxon>
        <taxon>Pseudomonadati</taxon>
        <taxon>Pseudomonadota</taxon>
        <taxon>Gammaproteobacteria</taxon>
        <taxon>Legionellales</taxon>
        <taxon>Legionellaceae</taxon>
        <taxon>Legionella</taxon>
    </lineage>
</organism>
<dbReference type="AlphaFoldDB" id="A0A917N8T5"/>
<feature type="domain" description="Fe-containing alcohol dehydrogenase-like C-terminal" evidence="6">
    <location>
        <begin position="199"/>
        <end position="385"/>
    </location>
</feature>
<protein>
    <submittedName>
        <fullName evidence="7">Alcohol dehydrogenase</fullName>
    </submittedName>
</protein>